<evidence type="ECO:0000256" key="9">
    <source>
        <dbReference type="ARBA" id="ARBA00022701"/>
    </source>
</evidence>
<dbReference type="GO" id="GO:0030496">
    <property type="term" value="C:midbody"/>
    <property type="evidence" value="ECO:0007669"/>
    <property type="project" value="UniProtKB-SubCell"/>
</dbReference>
<dbReference type="GO" id="GO:0051310">
    <property type="term" value="P:metaphase chromosome alignment"/>
    <property type="evidence" value="ECO:0007669"/>
    <property type="project" value="TreeGrafter"/>
</dbReference>
<evidence type="ECO:0000256" key="1">
    <source>
        <dbReference type="ARBA" id="ARBA00004123"/>
    </source>
</evidence>
<feature type="domain" description="Chromosome passenger complex (CPC) protein INCENP N-terminal" evidence="19">
    <location>
        <begin position="6"/>
        <end position="41"/>
    </location>
</feature>
<dbReference type="Pfam" id="PF12178">
    <property type="entry name" value="INCENP_N"/>
    <property type="match status" value="1"/>
</dbReference>
<evidence type="ECO:0000259" key="19">
    <source>
        <dbReference type="Pfam" id="PF12178"/>
    </source>
</evidence>
<feature type="region of interest" description="Disordered" evidence="17">
    <location>
        <begin position="398"/>
        <end position="440"/>
    </location>
</feature>
<keyword evidence="15" id="KW-0131">Cell cycle</keyword>
<evidence type="ECO:0000313" key="20">
    <source>
        <dbReference type="Ensembl" id="ENSSLUP00000004410.1"/>
    </source>
</evidence>
<keyword evidence="10" id="KW-0498">Mitosis</keyword>
<dbReference type="GO" id="GO:0000281">
    <property type="term" value="P:mitotic cytokinesis"/>
    <property type="evidence" value="ECO:0007669"/>
    <property type="project" value="TreeGrafter"/>
</dbReference>
<feature type="region of interest" description="Disordered" evidence="17">
    <location>
        <begin position="50"/>
        <end position="72"/>
    </location>
</feature>
<feature type="compositionally biased region" description="Basic and acidic residues" evidence="17">
    <location>
        <begin position="400"/>
        <end position="440"/>
    </location>
</feature>
<feature type="compositionally biased region" description="Basic residues" evidence="17">
    <location>
        <begin position="262"/>
        <end position="274"/>
    </location>
</feature>
<evidence type="ECO:0000256" key="6">
    <source>
        <dbReference type="ARBA" id="ARBA00022454"/>
    </source>
</evidence>
<feature type="compositionally biased region" description="Polar residues" evidence="17">
    <location>
        <begin position="112"/>
        <end position="125"/>
    </location>
</feature>
<keyword evidence="21" id="KW-1185">Reference proteome</keyword>
<dbReference type="Gene3D" id="1.20.5.3600">
    <property type="match status" value="1"/>
</dbReference>
<feature type="domain" description="Inner centromere protein ARK-binding" evidence="18">
    <location>
        <begin position="584"/>
        <end position="640"/>
    </location>
</feature>
<feature type="region of interest" description="Disordered" evidence="17">
    <location>
        <begin position="560"/>
        <end position="603"/>
    </location>
</feature>
<comment type="similarity">
    <text evidence="5">Belongs to the INCENP family.</text>
</comment>
<evidence type="ECO:0000256" key="13">
    <source>
        <dbReference type="ARBA" id="ARBA00023212"/>
    </source>
</evidence>
<dbReference type="Proteomes" id="UP000694568">
    <property type="component" value="Unplaced"/>
</dbReference>
<dbReference type="GO" id="GO:1990385">
    <property type="term" value="C:meiotic spindle midzone"/>
    <property type="evidence" value="ECO:0007669"/>
    <property type="project" value="TreeGrafter"/>
</dbReference>
<dbReference type="Gene3D" id="6.10.250.2990">
    <property type="match status" value="1"/>
</dbReference>
<dbReference type="GO" id="GO:0000776">
    <property type="term" value="C:kinetochore"/>
    <property type="evidence" value="ECO:0007669"/>
    <property type="project" value="UniProtKB-KW"/>
</dbReference>
<dbReference type="AlphaFoldDB" id="A0A8C9X326"/>
<keyword evidence="9" id="KW-0493">Microtubule</keyword>
<evidence type="ECO:0000256" key="2">
    <source>
        <dbReference type="ARBA" id="ARBA00004186"/>
    </source>
</evidence>
<evidence type="ECO:0000256" key="5">
    <source>
        <dbReference type="ARBA" id="ARBA00010042"/>
    </source>
</evidence>
<dbReference type="GO" id="GO:0005874">
    <property type="term" value="C:microtubule"/>
    <property type="evidence" value="ECO:0007669"/>
    <property type="project" value="UniProtKB-KW"/>
</dbReference>
<evidence type="ECO:0000256" key="4">
    <source>
        <dbReference type="ARBA" id="ARBA00004629"/>
    </source>
</evidence>
<keyword evidence="16" id="KW-0137">Centromere</keyword>
<dbReference type="GO" id="GO:0005634">
    <property type="term" value="C:nucleus"/>
    <property type="evidence" value="ECO:0007669"/>
    <property type="project" value="UniProtKB-SubCell"/>
</dbReference>
<keyword evidence="13" id="KW-0206">Cytoskeleton</keyword>
<name>A0A8C9X326_SANLU</name>
<feature type="region of interest" description="Disordered" evidence="17">
    <location>
        <begin position="454"/>
        <end position="504"/>
    </location>
</feature>
<dbReference type="Pfam" id="PF03941">
    <property type="entry name" value="INCENP_ARK-bind"/>
    <property type="match status" value="1"/>
</dbReference>
<evidence type="ECO:0000256" key="16">
    <source>
        <dbReference type="ARBA" id="ARBA00023328"/>
    </source>
</evidence>
<dbReference type="GO" id="GO:0032133">
    <property type="term" value="C:chromosome passenger complex"/>
    <property type="evidence" value="ECO:0007669"/>
    <property type="project" value="TreeGrafter"/>
</dbReference>
<evidence type="ECO:0000313" key="21">
    <source>
        <dbReference type="Proteomes" id="UP000694568"/>
    </source>
</evidence>
<feature type="compositionally biased region" description="Basic and acidic residues" evidence="17">
    <location>
        <begin position="494"/>
        <end position="504"/>
    </location>
</feature>
<dbReference type="Ensembl" id="ENSSLUT00000004541.1">
    <property type="protein sequence ID" value="ENSSLUP00000004410.1"/>
    <property type="gene ID" value="ENSSLUG00000001992.1"/>
</dbReference>
<evidence type="ECO:0000256" key="3">
    <source>
        <dbReference type="ARBA" id="ARBA00004214"/>
    </source>
</evidence>
<evidence type="ECO:0000256" key="15">
    <source>
        <dbReference type="ARBA" id="ARBA00023306"/>
    </source>
</evidence>
<reference evidence="20" key="2">
    <citation type="submission" date="2025-09" db="UniProtKB">
        <authorList>
            <consortium name="Ensembl"/>
        </authorList>
    </citation>
    <scope>IDENTIFICATION</scope>
</reference>
<proteinExistence type="inferred from homology"/>
<evidence type="ECO:0000256" key="12">
    <source>
        <dbReference type="ARBA" id="ARBA00022838"/>
    </source>
</evidence>
<feature type="region of interest" description="Disordered" evidence="17">
    <location>
        <begin position="335"/>
        <end position="359"/>
    </location>
</feature>
<keyword evidence="14" id="KW-0539">Nucleus</keyword>
<evidence type="ECO:0000256" key="7">
    <source>
        <dbReference type="ARBA" id="ARBA00022490"/>
    </source>
</evidence>
<reference evidence="20" key="1">
    <citation type="submission" date="2025-08" db="UniProtKB">
        <authorList>
            <consortium name="Ensembl"/>
        </authorList>
    </citation>
    <scope>IDENTIFICATION</scope>
</reference>
<keyword evidence="11" id="KW-0159">Chromosome partition</keyword>
<evidence type="ECO:0000256" key="17">
    <source>
        <dbReference type="SAM" id="MobiDB-lite"/>
    </source>
</evidence>
<dbReference type="GO" id="GO:0051257">
    <property type="term" value="P:meiotic spindle midzone assembly"/>
    <property type="evidence" value="ECO:0007669"/>
    <property type="project" value="TreeGrafter"/>
</dbReference>
<accession>A0A8C9X326</accession>
<evidence type="ECO:0000259" key="18">
    <source>
        <dbReference type="Pfam" id="PF03941"/>
    </source>
</evidence>
<keyword evidence="7" id="KW-0963">Cytoplasm</keyword>
<feature type="compositionally biased region" description="Basic and acidic residues" evidence="17">
    <location>
        <begin position="454"/>
        <end position="487"/>
    </location>
</feature>
<keyword evidence="8" id="KW-0132">Cell division</keyword>
<sequence length="664" mass="75716">MNSIRSSVQSLMEMFYDKTQEFTSDIDNVHMVWLEEIQQEANRMFSRDFNAEPELMPKTPSQKKSSRRKRVSLAYQEENQARRRFSKGKRSNLRGSSVKSLNFIAEEETIPKASTSEANTTTQPKRTTRKNKQTKSEVAEDVSQSHGSCKTEEVQNKKPELEEVDENYKENNVEDKPDYACSAAKSPPAIPSPEVVVSISSSDRLSCEFAKKLQPSPGRTAAKIAIASAAQSSRRSSVRCSLKLRHSLAGLRHSMTQESVRRASRRSMLKRKGARMGNSTCSSNINQSLRSSVGRITRSVAANSATLAPPSLFTTEQTVSTPNKKTGMGTCHFINSPDTAEESPTKRHSPPKKSQSAMRPNMRSFLHTVQKNQMLMMAPNSLGRTAVIKSFIKHTTPLKVDPKSKERHKLEALKKKQEQEEERMKKMEEEKKRKQDELKRKRDERLRRVFEAKVKEEQREEEKKKKIEQKMANIDEKNDKRQADEKAKKKGPMKRQEELEQKRKLEEEAKRKKIQQAVRQRSFIHFCSHFCCWSCHSVMSTPVGKGGGLNVTVDIEQSPQSYSITPTGNKKPFMSKSAEDYGMDQNSDDSTDDESAPRKPIPSWAEGHNLQQIIMKQYFNPPDLDSFFGTIEPPKLENIFYKSKPRYFKRTSSAVWHSPPIGGK</sequence>
<dbReference type="InterPro" id="IPR022006">
    <property type="entry name" value="INCENP_N"/>
</dbReference>
<protein>
    <recommendedName>
        <fullName evidence="22">Inner centromere protein ARK-binding domain-containing protein</fullName>
    </recommendedName>
</protein>
<feature type="compositionally biased region" description="Polar residues" evidence="17">
    <location>
        <begin position="277"/>
        <end position="286"/>
    </location>
</feature>
<evidence type="ECO:0000256" key="10">
    <source>
        <dbReference type="ARBA" id="ARBA00022776"/>
    </source>
</evidence>
<feature type="region of interest" description="Disordered" evidence="17">
    <location>
        <begin position="254"/>
        <end position="286"/>
    </location>
</feature>
<evidence type="ECO:0000256" key="14">
    <source>
        <dbReference type="ARBA" id="ARBA00023242"/>
    </source>
</evidence>
<organism evidence="20 21">
    <name type="scientific">Sander lucioperca</name>
    <name type="common">Pike-perch</name>
    <name type="synonym">Perca lucioperca</name>
    <dbReference type="NCBI Taxonomy" id="283035"/>
    <lineage>
        <taxon>Eukaryota</taxon>
        <taxon>Metazoa</taxon>
        <taxon>Chordata</taxon>
        <taxon>Craniata</taxon>
        <taxon>Vertebrata</taxon>
        <taxon>Euteleostomi</taxon>
        <taxon>Actinopterygii</taxon>
        <taxon>Neopterygii</taxon>
        <taxon>Teleostei</taxon>
        <taxon>Neoteleostei</taxon>
        <taxon>Acanthomorphata</taxon>
        <taxon>Eupercaria</taxon>
        <taxon>Perciformes</taxon>
        <taxon>Percoidei</taxon>
        <taxon>Percidae</taxon>
        <taxon>Luciopercinae</taxon>
        <taxon>Sander</taxon>
    </lineage>
</organism>
<evidence type="ECO:0000256" key="8">
    <source>
        <dbReference type="ARBA" id="ARBA00022618"/>
    </source>
</evidence>
<comment type="subcellular location">
    <subcellularLocation>
        <location evidence="4">Chromosome</location>
        <location evidence="4">Centromere</location>
        <location evidence="4">Kinetochore</location>
    </subcellularLocation>
    <subcellularLocation>
        <location evidence="2">Cytoplasm</location>
        <location evidence="2">Cytoskeleton</location>
        <location evidence="2">Spindle</location>
    </subcellularLocation>
    <subcellularLocation>
        <location evidence="3">Midbody</location>
    </subcellularLocation>
    <subcellularLocation>
        <location evidence="1">Nucleus</location>
    </subcellularLocation>
</comment>
<dbReference type="PANTHER" id="PTHR13142">
    <property type="entry name" value="INNER CENTROMERE PROTEIN"/>
    <property type="match status" value="1"/>
</dbReference>
<keyword evidence="6" id="KW-0158">Chromosome</keyword>
<evidence type="ECO:0008006" key="22">
    <source>
        <dbReference type="Google" id="ProtNLM"/>
    </source>
</evidence>
<dbReference type="InterPro" id="IPR005635">
    <property type="entry name" value="Inner_centromere_prot_ARK-bd"/>
</dbReference>
<feature type="compositionally biased region" description="Basic and acidic residues" evidence="17">
    <location>
        <begin position="149"/>
        <end position="164"/>
    </location>
</feature>
<feature type="region of interest" description="Disordered" evidence="17">
    <location>
        <begin position="110"/>
        <end position="164"/>
    </location>
</feature>
<dbReference type="GeneTree" id="ENSGT00730000111073"/>
<keyword evidence="12" id="KW-0995">Kinetochore</keyword>
<dbReference type="PANTHER" id="PTHR13142:SF1">
    <property type="entry name" value="INNER CENTROMERE PROTEIN"/>
    <property type="match status" value="1"/>
</dbReference>
<evidence type="ECO:0000256" key="11">
    <source>
        <dbReference type="ARBA" id="ARBA00022829"/>
    </source>
</evidence>